<gene>
    <name evidence="1" type="ORF">GIB67_020896</name>
</gene>
<dbReference type="AlphaFoldDB" id="A0A7J7M7G6"/>
<sequence>MSFGYLAQSHISFERVGFVRTIRQLPISRKVDRTTFGVLILRHCFARDALYFVILSSLYIKGT</sequence>
<organism evidence="1 2">
    <name type="scientific">Kingdonia uniflora</name>
    <dbReference type="NCBI Taxonomy" id="39325"/>
    <lineage>
        <taxon>Eukaryota</taxon>
        <taxon>Viridiplantae</taxon>
        <taxon>Streptophyta</taxon>
        <taxon>Embryophyta</taxon>
        <taxon>Tracheophyta</taxon>
        <taxon>Spermatophyta</taxon>
        <taxon>Magnoliopsida</taxon>
        <taxon>Ranunculales</taxon>
        <taxon>Circaeasteraceae</taxon>
        <taxon>Kingdonia</taxon>
    </lineage>
</organism>
<keyword evidence="2" id="KW-1185">Reference proteome</keyword>
<dbReference type="EMBL" id="JACGCM010001726">
    <property type="protein sequence ID" value="KAF6150813.1"/>
    <property type="molecule type" value="Genomic_DNA"/>
</dbReference>
<proteinExistence type="predicted"/>
<protein>
    <submittedName>
        <fullName evidence="1">Uncharacterized protein</fullName>
    </submittedName>
</protein>
<name>A0A7J7M7G6_9MAGN</name>
<comment type="caution">
    <text evidence="1">The sequence shown here is derived from an EMBL/GenBank/DDBJ whole genome shotgun (WGS) entry which is preliminary data.</text>
</comment>
<dbReference type="Proteomes" id="UP000541444">
    <property type="component" value="Unassembled WGS sequence"/>
</dbReference>
<accession>A0A7J7M7G6</accession>
<reference evidence="1 2" key="1">
    <citation type="journal article" date="2020" name="IScience">
        <title>Genome Sequencing of the Endangered Kingdonia uniflora (Circaeasteraceae, Ranunculales) Reveals Potential Mechanisms of Evolutionary Specialization.</title>
        <authorList>
            <person name="Sun Y."/>
            <person name="Deng T."/>
            <person name="Zhang A."/>
            <person name="Moore M.J."/>
            <person name="Landis J.B."/>
            <person name="Lin N."/>
            <person name="Zhang H."/>
            <person name="Zhang X."/>
            <person name="Huang J."/>
            <person name="Zhang X."/>
            <person name="Sun H."/>
            <person name="Wang H."/>
        </authorList>
    </citation>
    <scope>NUCLEOTIDE SEQUENCE [LARGE SCALE GENOMIC DNA]</scope>
    <source>
        <strain evidence="1">TB1705</strain>
        <tissue evidence="1">Leaf</tissue>
    </source>
</reference>
<evidence type="ECO:0000313" key="1">
    <source>
        <dbReference type="EMBL" id="KAF6150813.1"/>
    </source>
</evidence>
<evidence type="ECO:0000313" key="2">
    <source>
        <dbReference type="Proteomes" id="UP000541444"/>
    </source>
</evidence>